<dbReference type="PANTHER" id="PTHR12141:SF3">
    <property type="entry name" value="ARFAPTIN-2"/>
    <property type="match status" value="1"/>
</dbReference>
<feature type="domain" description="AH" evidence="8">
    <location>
        <begin position="162"/>
        <end position="362"/>
    </location>
</feature>
<dbReference type="Ensembl" id="ENSLCAT00010031975.1">
    <property type="protein sequence ID" value="ENSLCAP00010031279.1"/>
    <property type="gene ID" value="ENSLCAG00010014679.1"/>
</dbReference>
<evidence type="ECO:0000313" key="9">
    <source>
        <dbReference type="Ensembl" id="ENSLCAP00010031279.1"/>
    </source>
</evidence>
<dbReference type="GO" id="GO:0006886">
    <property type="term" value="P:intracellular protein transport"/>
    <property type="evidence" value="ECO:0007669"/>
    <property type="project" value="TreeGrafter"/>
</dbReference>
<dbReference type="AlphaFoldDB" id="A0A4W6DZ06"/>
<keyword evidence="10" id="KW-1185">Reference proteome</keyword>
<dbReference type="SMART" id="SM01015">
    <property type="entry name" value="Arfaptin"/>
    <property type="match status" value="1"/>
</dbReference>
<protein>
    <submittedName>
        <fullName evidence="9">ADP-ribosylation factor interacting protein 2a</fullName>
    </submittedName>
</protein>
<dbReference type="GeneTree" id="ENSGT00950000183040"/>
<sequence>MCQCLVLSYRDFIMADSIMSKAATMEIPINSNGDTGTLTEDDSLEQDLQQVMVSGPNLNETSIVSGGYGGPAGGIIPTSTIKDIRMKSRGVSLPKSQSAASRLAQHPDQHPGSSNHNTSNSTEEVTRGVAVEKLDSVKKWGINTYKCTKQMFSERFGRGSRTVDLELEAQIDVLRETKSKYENILRLATALISHFQSMVQTQQALGDTFTDLSQKSPELQDEFGYNAETQKLLCKNGEALLGAINFFVSSINTLVNKTMEDTLMTIKLYENARLEFDAYRSDLEELSLGPRDAATMVRIEMAQHDYQIHRDKYERLRSDVTIKLKFLEENKVKVMHKQLLLFHNAISAYFAGNQQQLEQTLIQFNVKLKPPGSDKPSWLEEQ</sequence>
<keyword evidence="3" id="KW-0597">Phosphoprotein</keyword>
<reference evidence="9" key="2">
    <citation type="submission" date="2025-08" db="UniProtKB">
        <authorList>
            <consortium name="Ensembl"/>
        </authorList>
    </citation>
    <scope>IDENTIFICATION</scope>
</reference>
<evidence type="ECO:0000256" key="6">
    <source>
        <dbReference type="SAM" id="Coils"/>
    </source>
</evidence>
<comment type="subcellular location">
    <subcellularLocation>
        <location evidence="1">Golgi apparatus membrane</location>
    </subcellularLocation>
    <subcellularLocation>
        <location evidence="2">Golgi apparatus</location>
        <location evidence="2">trans-Golgi network</location>
    </subcellularLocation>
</comment>
<evidence type="ECO:0000259" key="8">
    <source>
        <dbReference type="PROSITE" id="PS50870"/>
    </source>
</evidence>
<evidence type="ECO:0000256" key="1">
    <source>
        <dbReference type="ARBA" id="ARBA00004394"/>
    </source>
</evidence>
<dbReference type="GO" id="GO:0005829">
    <property type="term" value="C:cytosol"/>
    <property type="evidence" value="ECO:0007669"/>
    <property type="project" value="UniProtKB-ARBA"/>
</dbReference>
<dbReference type="InterPro" id="IPR010504">
    <property type="entry name" value="AH_dom"/>
</dbReference>
<name>A0A4W6DZ06_LATCA</name>
<evidence type="ECO:0000256" key="4">
    <source>
        <dbReference type="ARBA" id="ARBA00023034"/>
    </source>
</evidence>
<evidence type="ECO:0000313" key="10">
    <source>
        <dbReference type="Proteomes" id="UP000314980"/>
    </source>
</evidence>
<dbReference type="GO" id="GO:0070273">
    <property type="term" value="F:phosphatidylinositol-4-phosphate binding"/>
    <property type="evidence" value="ECO:0007669"/>
    <property type="project" value="UniProtKB-ARBA"/>
</dbReference>
<dbReference type="GO" id="GO:0000139">
    <property type="term" value="C:Golgi membrane"/>
    <property type="evidence" value="ECO:0007669"/>
    <property type="project" value="UniProtKB-SubCell"/>
</dbReference>
<reference evidence="10" key="1">
    <citation type="submission" date="2015-09" db="EMBL/GenBank/DDBJ databases">
        <authorList>
            <person name="Sai Rama Sridatta P."/>
        </authorList>
    </citation>
    <scope>NUCLEOTIDE SEQUENCE [LARGE SCALE GENOMIC DNA]</scope>
</reference>
<keyword evidence="6" id="KW-0175">Coiled coil</keyword>
<dbReference type="Proteomes" id="UP000314980">
    <property type="component" value="Unassembled WGS sequence"/>
</dbReference>
<feature type="coiled-coil region" evidence="6">
    <location>
        <begin position="299"/>
        <end position="330"/>
    </location>
</feature>
<dbReference type="GO" id="GO:0032588">
    <property type="term" value="C:trans-Golgi network membrane"/>
    <property type="evidence" value="ECO:0007669"/>
    <property type="project" value="TreeGrafter"/>
</dbReference>
<accession>A0A4W6DZ06</accession>
<proteinExistence type="predicted"/>
<feature type="compositionally biased region" description="Low complexity" evidence="7">
    <location>
        <begin position="113"/>
        <end position="122"/>
    </location>
</feature>
<dbReference type="GO" id="GO:0034315">
    <property type="term" value="P:regulation of Arp2/3 complex-mediated actin nucleation"/>
    <property type="evidence" value="ECO:0007669"/>
    <property type="project" value="TreeGrafter"/>
</dbReference>
<dbReference type="PROSITE" id="PS50870">
    <property type="entry name" value="AH"/>
    <property type="match status" value="1"/>
</dbReference>
<evidence type="ECO:0000256" key="5">
    <source>
        <dbReference type="ARBA" id="ARBA00023136"/>
    </source>
</evidence>
<dbReference type="InterPro" id="IPR030798">
    <property type="entry name" value="Arfaptin_fam"/>
</dbReference>
<dbReference type="SUPFAM" id="SSF103657">
    <property type="entry name" value="BAR/IMD domain-like"/>
    <property type="match status" value="1"/>
</dbReference>
<keyword evidence="4" id="KW-0333">Golgi apparatus</keyword>
<gene>
    <name evidence="9" type="primary">ARFIP2</name>
    <name evidence="9" type="synonym">LOC108876032</name>
</gene>
<evidence type="ECO:0000256" key="3">
    <source>
        <dbReference type="ARBA" id="ARBA00022553"/>
    </source>
</evidence>
<dbReference type="FunFam" id="1.20.1270.60:FF:000003">
    <property type="entry name" value="arfaptin-2 isoform X1"/>
    <property type="match status" value="1"/>
</dbReference>
<dbReference type="Gene3D" id="1.20.1270.60">
    <property type="entry name" value="Arfaptin homology (AH) domain/BAR domain"/>
    <property type="match status" value="1"/>
</dbReference>
<dbReference type="CDD" id="cd07660">
    <property type="entry name" value="BAR_Arfaptin"/>
    <property type="match status" value="1"/>
</dbReference>
<keyword evidence="5" id="KW-0472">Membrane</keyword>
<evidence type="ECO:0000256" key="7">
    <source>
        <dbReference type="SAM" id="MobiDB-lite"/>
    </source>
</evidence>
<dbReference type="InterPro" id="IPR027267">
    <property type="entry name" value="AH/BAR_dom_sf"/>
</dbReference>
<organism evidence="9 10">
    <name type="scientific">Lates calcarifer</name>
    <name type="common">Barramundi</name>
    <name type="synonym">Holocentrus calcarifer</name>
    <dbReference type="NCBI Taxonomy" id="8187"/>
    <lineage>
        <taxon>Eukaryota</taxon>
        <taxon>Metazoa</taxon>
        <taxon>Chordata</taxon>
        <taxon>Craniata</taxon>
        <taxon>Vertebrata</taxon>
        <taxon>Euteleostomi</taxon>
        <taxon>Actinopterygii</taxon>
        <taxon>Neopterygii</taxon>
        <taxon>Teleostei</taxon>
        <taxon>Neoteleostei</taxon>
        <taxon>Acanthomorphata</taxon>
        <taxon>Carangaria</taxon>
        <taxon>Carangaria incertae sedis</taxon>
        <taxon>Centropomidae</taxon>
        <taxon>Lates</taxon>
    </lineage>
</organism>
<evidence type="ECO:0000256" key="2">
    <source>
        <dbReference type="ARBA" id="ARBA00004601"/>
    </source>
</evidence>
<dbReference type="GO" id="GO:0019904">
    <property type="term" value="F:protein domain specific binding"/>
    <property type="evidence" value="ECO:0007669"/>
    <property type="project" value="InterPro"/>
</dbReference>
<dbReference type="PANTHER" id="PTHR12141">
    <property type="entry name" value="ARFAPTIN-RELATED"/>
    <property type="match status" value="1"/>
</dbReference>
<reference evidence="9" key="3">
    <citation type="submission" date="2025-09" db="UniProtKB">
        <authorList>
            <consortium name="Ensembl"/>
        </authorList>
    </citation>
    <scope>IDENTIFICATION</scope>
</reference>
<dbReference type="Pfam" id="PF06456">
    <property type="entry name" value="Arfaptin"/>
    <property type="match status" value="1"/>
</dbReference>
<feature type="region of interest" description="Disordered" evidence="7">
    <location>
        <begin position="88"/>
        <end position="125"/>
    </location>
</feature>